<accession>A0A1I7FYI4</accession>
<dbReference type="InterPro" id="IPR000073">
    <property type="entry name" value="AB_hydrolase_1"/>
</dbReference>
<protein>
    <submittedName>
        <fullName evidence="2">Pimeloyl-ACP methyl ester carboxylesterase</fullName>
    </submittedName>
</protein>
<name>A0A1I7FYI4_9GAMM</name>
<dbReference type="InterPro" id="IPR029058">
    <property type="entry name" value="AB_hydrolase_fold"/>
</dbReference>
<dbReference type="PANTHER" id="PTHR43798">
    <property type="entry name" value="MONOACYLGLYCEROL LIPASE"/>
    <property type="match status" value="1"/>
</dbReference>
<dbReference type="InterPro" id="IPR050266">
    <property type="entry name" value="AB_hydrolase_sf"/>
</dbReference>
<dbReference type="STRING" id="463301.SAMN04487955_102100"/>
<feature type="domain" description="AB hydrolase-1" evidence="1">
    <location>
        <begin position="40"/>
        <end position="277"/>
    </location>
</feature>
<dbReference type="PANTHER" id="PTHR43798:SF33">
    <property type="entry name" value="HYDROLASE, PUTATIVE (AFU_ORTHOLOGUE AFUA_2G14860)-RELATED"/>
    <property type="match status" value="1"/>
</dbReference>
<dbReference type="EMBL" id="FPBP01000002">
    <property type="protein sequence ID" value="SFU41223.1"/>
    <property type="molecule type" value="Genomic_DNA"/>
</dbReference>
<dbReference type="Proteomes" id="UP000198693">
    <property type="component" value="Unassembled WGS sequence"/>
</dbReference>
<dbReference type="GO" id="GO:0016020">
    <property type="term" value="C:membrane"/>
    <property type="evidence" value="ECO:0007669"/>
    <property type="project" value="TreeGrafter"/>
</dbReference>
<dbReference type="AlphaFoldDB" id="A0A1I7FYI4"/>
<dbReference type="SUPFAM" id="SSF53474">
    <property type="entry name" value="alpha/beta-Hydrolases"/>
    <property type="match status" value="1"/>
</dbReference>
<proteinExistence type="predicted"/>
<evidence type="ECO:0000313" key="3">
    <source>
        <dbReference type="Proteomes" id="UP000198693"/>
    </source>
</evidence>
<keyword evidence="3" id="KW-1185">Reference proteome</keyword>
<reference evidence="3" key="1">
    <citation type="submission" date="2016-10" db="EMBL/GenBank/DDBJ databases">
        <authorList>
            <person name="Varghese N."/>
            <person name="Submissions S."/>
        </authorList>
    </citation>
    <scope>NUCLEOTIDE SEQUENCE [LARGE SCALE GENOMIC DNA]</scope>
    <source>
        <strain evidence="3">CGMCC 1.6981</strain>
    </source>
</reference>
<evidence type="ECO:0000259" key="1">
    <source>
        <dbReference type="Pfam" id="PF00561"/>
    </source>
</evidence>
<dbReference type="Gene3D" id="3.40.50.1820">
    <property type="entry name" value="alpha/beta hydrolase"/>
    <property type="match status" value="1"/>
</dbReference>
<organism evidence="2 3">
    <name type="scientific">Halomonas korlensis</name>
    <dbReference type="NCBI Taxonomy" id="463301"/>
    <lineage>
        <taxon>Bacteria</taxon>
        <taxon>Pseudomonadati</taxon>
        <taxon>Pseudomonadota</taxon>
        <taxon>Gammaproteobacteria</taxon>
        <taxon>Oceanospirillales</taxon>
        <taxon>Halomonadaceae</taxon>
        <taxon>Halomonas</taxon>
    </lineage>
</organism>
<gene>
    <name evidence="2" type="ORF">SAMN04487955_102100</name>
</gene>
<sequence>MQHSGIFTKRTAIMDELEMVRFRELEIAVRIWHPQAPRTVIAWHGLARHGGDFADFAHTLGPEWRVLAPDTPGRGLSSWSLHPAHDYLYEHYMQVAVAVMDHFKLAQVPWVGTSMGGLLGMLLAAEPTTAKRVERLVLNDVGPELDPEGLTELATYFGVPHRFWHFSDLQAELRRHYVGFGIDDEAAWRRLAESSARRLPDGSWTYHFDPRIGEQFVHDTPRDTWADWSAIRCPLMVVRGAHSPLLKAASVERMAEAHQHLVTLEVPECGHAPMLDRASQVDPIAEFLACPRERLIPSEAVTKPRWWQRTLNWITRTDTA</sequence>
<dbReference type="Pfam" id="PF00561">
    <property type="entry name" value="Abhydrolase_1"/>
    <property type="match status" value="1"/>
</dbReference>
<evidence type="ECO:0000313" key="2">
    <source>
        <dbReference type="EMBL" id="SFU41223.1"/>
    </source>
</evidence>